<comment type="caution">
    <text evidence="1">The sequence shown here is derived from an EMBL/GenBank/DDBJ whole genome shotgun (WGS) entry which is preliminary data.</text>
</comment>
<accession>A0ACB8R588</accession>
<evidence type="ECO:0000313" key="1">
    <source>
        <dbReference type="EMBL" id="KAI0039052.1"/>
    </source>
</evidence>
<evidence type="ECO:0000313" key="2">
    <source>
        <dbReference type="Proteomes" id="UP000814033"/>
    </source>
</evidence>
<dbReference type="EMBL" id="MU276364">
    <property type="protein sequence ID" value="KAI0039052.1"/>
    <property type="molecule type" value="Genomic_DNA"/>
</dbReference>
<dbReference type="Proteomes" id="UP000814033">
    <property type="component" value="Unassembled WGS sequence"/>
</dbReference>
<reference evidence="1" key="2">
    <citation type="journal article" date="2022" name="New Phytol.">
        <title>Evolutionary transition to the ectomycorrhizal habit in the genomes of a hyperdiverse lineage of mushroom-forming fungi.</title>
        <authorList>
            <person name="Looney B."/>
            <person name="Miyauchi S."/>
            <person name="Morin E."/>
            <person name="Drula E."/>
            <person name="Courty P.E."/>
            <person name="Kohler A."/>
            <person name="Kuo A."/>
            <person name="LaButti K."/>
            <person name="Pangilinan J."/>
            <person name="Lipzen A."/>
            <person name="Riley R."/>
            <person name="Andreopoulos W."/>
            <person name="He G."/>
            <person name="Johnson J."/>
            <person name="Nolan M."/>
            <person name="Tritt A."/>
            <person name="Barry K.W."/>
            <person name="Grigoriev I.V."/>
            <person name="Nagy L.G."/>
            <person name="Hibbett D."/>
            <person name="Henrissat B."/>
            <person name="Matheny P.B."/>
            <person name="Labbe J."/>
            <person name="Martin F.M."/>
        </authorList>
    </citation>
    <scope>NUCLEOTIDE SEQUENCE</scope>
    <source>
        <strain evidence="1">FP105234-sp</strain>
    </source>
</reference>
<reference evidence="1" key="1">
    <citation type="submission" date="2021-02" db="EMBL/GenBank/DDBJ databases">
        <authorList>
            <consortium name="DOE Joint Genome Institute"/>
            <person name="Ahrendt S."/>
            <person name="Looney B.P."/>
            <person name="Miyauchi S."/>
            <person name="Morin E."/>
            <person name="Drula E."/>
            <person name="Courty P.E."/>
            <person name="Chicoki N."/>
            <person name="Fauchery L."/>
            <person name="Kohler A."/>
            <person name="Kuo A."/>
            <person name="Labutti K."/>
            <person name="Pangilinan J."/>
            <person name="Lipzen A."/>
            <person name="Riley R."/>
            <person name="Andreopoulos W."/>
            <person name="He G."/>
            <person name="Johnson J."/>
            <person name="Barry K.W."/>
            <person name="Grigoriev I.V."/>
            <person name="Nagy L."/>
            <person name="Hibbett D."/>
            <person name="Henrissat B."/>
            <person name="Matheny P.B."/>
            <person name="Labbe J."/>
            <person name="Martin F."/>
        </authorList>
    </citation>
    <scope>NUCLEOTIDE SEQUENCE</scope>
    <source>
        <strain evidence="1">FP105234-sp</strain>
    </source>
</reference>
<organism evidence="1 2">
    <name type="scientific">Auriscalpium vulgare</name>
    <dbReference type="NCBI Taxonomy" id="40419"/>
    <lineage>
        <taxon>Eukaryota</taxon>
        <taxon>Fungi</taxon>
        <taxon>Dikarya</taxon>
        <taxon>Basidiomycota</taxon>
        <taxon>Agaricomycotina</taxon>
        <taxon>Agaricomycetes</taxon>
        <taxon>Russulales</taxon>
        <taxon>Auriscalpiaceae</taxon>
        <taxon>Auriscalpium</taxon>
    </lineage>
</organism>
<proteinExistence type="predicted"/>
<protein>
    <submittedName>
        <fullName evidence="1">Uncharacterized protein</fullName>
    </submittedName>
</protein>
<keyword evidence="2" id="KW-1185">Reference proteome</keyword>
<sequence>MAHYSVLFTLGLGLLAERGSPTTARPSPTASSPSSSFFSKLRKGSLPAASLSPATNSYTFAIEVAESSPPAIEFSDPFASSASGESSPRQRSAPEFRSFLSLDLAESQSVRSAKHARAAMSPLDTNAMPLVPPRSASPHRRGPAPPSPLLHSPLPSPLPSGSSRRPSRDSLRNLPSPKPAPSATLPEIPFSLPPVAPSPPTSPSSSHAPSARSSLSAHRPSHSAPSMMSRPSSALAFPLPPVASTSARRPTPASLARSQSYLSFSSATTSVRTTRKRTAHRNDALAALEGRGEAAPRRRTPSRNFMSMSDDEDEDDVPPPPRRRVSSTPRRRVSSAQRAPPPTPATLTRFPGVDEEESVLPSPAVAPPLAASWSLPAPRASVSSPPPKTRRRRSTMESWFPLANFIDFKDDDLAGWRGLVEIASAV</sequence>
<name>A0ACB8R588_9AGAM</name>
<gene>
    <name evidence="1" type="ORF">FA95DRAFT_1684423</name>
</gene>